<proteinExistence type="predicted"/>
<reference evidence="3 4" key="1">
    <citation type="submission" date="2015-01" db="EMBL/GenBank/DDBJ databases">
        <title>The Genome Sequence of Rhinocladiella mackenzie CBS 650.93.</title>
        <authorList>
            <consortium name="The Broad Institute Genomics Platform"/>
            <person name="Cuomo C."/>
            <person name="de Hoog S."/>
            <person name="Gorbushina A."/>
            <person name="Stielow B."/>
            <person name="Teixiera M."/>
            <person name="Abouelleil A."/>
            <person name="Chapman S.B."/>
            <person name="Priest M."/>
            <person name="Young S.K."/>
            <person name="Wortman J."/>
            <person name="Nusbaum C."/>
            <person name="Birren B."/>
        </authorList>
    </citation>
    <scope>NUCLEOTIDE SEQUENCE [LARGE SCALE GENOMIC DNA]</scope>
    <source>
        <strain evidence="3 4">CBS 650.93</strain>
    </source>
</reference>
<dbReference type="GeneID" id="25297259"/>
<dbReference type="EMBL" id="KN847481">
    <property type="protein sequence ID" value="KIX01462.1"/>
    <property type="molecule type" value="Genomic_DNA"/>
</dbReference>
<sequence>MERLYTRCARFSLKSHHAAAVTPLRNNARRFSGSRILRDEDDQSPSDRSARTSSTGAAARPRTSRSNLLIQKTPNRPAPIGARPPPGTVLRRSEAPRKVAAGGRASPGTVLRRTRPSSSARAPGESGTGTGRGRGPQPTRAAGVGTDGKSAPAKPQNRVDRRLRQARARQEIAAAQEEQEENMDEEVQIENYIKEVIDRPENPTEELPHVPGQDMSLEALRADWPNTPLSGTGLTESVQQRIEWLAQRIPHGYQTPAQLAERYYKGYFTRFESEAEKQEVLKLATEMARKKADEATEHKYTEVTPRDMSFEDVVSRSAERQRLADTFVRGKYPEVQKQKMPFLDQIVRNLNNNDTYNGRQTEKFMEMVQKVMAGQPGDLPRMGKT</sequence>
<evidence type="ECO:0000313" key="3">
    <source>
        <dbReference type="EMBL" id="KIX01462.1"/>
    </source>
</evidence>
<evidence type="ECO:0000256" key="2">
    <source>
        <dbReference type="SAM" id="MobiDB-lite"/>
    </source>
</evidence>
<protein>
    <submittedName>
        <fullName evidence="3">Uncharacterized protein</fullName>
    </submittedName>
</protein>
<keyword evidence="1" id="KW-0175">Coiled coil</keyword>
<feature type="region of interest" description="Disordered" evidence="2">
    <location>
        <begin position="32"/>
        <end position="164"/>
    </location>
</feature>
<dbReference type="VEuPathDB" id="FungiDB:Z518_09188"/>
<organism evidence="3 4">
    <name type="scientific">Rhinocladiella mackenziei CBS 650.93</name>
    <dbReference type="NCBI Taxonomy" id="1442369"/>
    <lineage>
        <taxon>Eukaryota</taxon>
        <taxon>Fungi</taxon>
        <taxon>Dikarya</taxon>
        <taxon>Ascomycota</taxon>
        <taxon>Pezizomycotina</taxon>
        <taxon>Eurotiomycetes</taxon>
        <taxon>Chaetothyriomycetidae</taxon>
        <taxon>Chaetothyriales</taxon>
        <taxon>Herpotrichiellaceae</taxon>
        <taxon>Rhinocladiella</taxon>
    </lineage>
</organism>
<dbReference type="Proteomes" id="UP000053617">
    <property type="component" value="Unassembled WGS sequence"/>
</dbReference>
<gene>
    <name evidence="3" type="ORF">Z518_09188</name>
</gene>
<dbReference type="RefSeq" id="XP_013268598.1">
    <property type="nucleotide sequence ID" value="XM_013413144.1"/>
</dbReference>
<dbReference type="AlphaFoldDB" id="A0A0D2FHK4"/>
<name>A0A0D2FHK4_9EURO</name>
<feature type="coiled-coil region" evidence="1">
    <location>
        <begin position="165"/>
        <end position="195"/>
    </location>
</feature>
<evidence type="ECO:0000256" key="1">
    <source>
        <dbReference type="SAM" id="Coils"/>
    </source>
</evidence>
<accession>A0A0D2FHK4</accession>
<dbReference type="HOGENOM" id="CLU_060775_0_0_1"/>
<keyword evidence="4" id="KW-1185">Reference proteome</keyword>
<feature type="compositionally biased region" description="Low complexity" evidence="2">
    <location>
        <begin position="116"/>
        <end position="125"/>
    </location>
</feature>
<dbReference type="OrthoDB" id="5365739at2759"/>
<dbReference type="STRING" id="1442369.A0A0D2FHK4"/>
<evidence type="ECO:0000313" key="4">
    <source>
        <dbReference type="Proteomes" id="UP000053617"/>
    </source>
</evidence>
<feature type="compositionally biased region" description="Low complexity" evidence="2">
    <location>
        <begin position="51"/>
        <end position="66"/>
    </location>
</feature>